<evidence type="ECO:0000313" key="7">
    <source>
        <dbReference type="EMBL" id="KAG2188443.1"/>
    </source>
</evidence>
<dbReference type="Proteomes" id="UP000612746">
    <property type="component" value="Unassembled WGS sequence"/>
</dbReference>
<evidence type="ECO:0000256" key="2">
    <source>
        <dbReference type="ARBA" id="ARBA00013056"/>
    </source>
</evidence>
<dbReference type="GO" id="GO:0005737">
    <property type="term" value="C:cytoplasm"/>
    <property type="evidence" value="ECO:0007669"/>
    <property type="project" value="UniProtKB-SubCell"/>
</dbReference>
<dbReference type="Pfam" id="PF02580">
    <property type="entry name" value="Tyr_Deacylase"/>
    <property type="match status" value="1"/>
</dbReference>
<organism evidence="7 8">
    <name type="scientific">Umbelopsis vinacea</name>
    <dbReference type="NCBI Taxonomy" id="44442"/>
    <lineage>
        <taxon>Eukaryota</taxon>
        <taxon>Fungi</taxon>
        <taxon>Fungi incertae sedis</taxon>
        <taxon>Mucoromycota</taxon>
        <taxon>Mucoromycotina</taxon>
        <taxon>Umbelopsidomycetes</taxon>
        <taxon>Umbelopsidales</taxon>
        <taxon>Umbelopsidaceae</taxon>
        <taxon>Umbelopsis</taxon>
    </lineage>
</organism>
<dbReference type="SUPFAM" id="SSF69500">
    <property type="entry name" value="DTD-like"/>
    <property type="match status" value="1"/>
</dbReference>
<evidence type="ECO:0000313" key="8">
    <source>
        <dbReference type="Proteomes" id="UP000612746"/>
    </source>
</evidence>
<evidence type="ECO:0000256" key="6">
    <source>
        <dbReference type="RuleBase" id="RU003470"/>
    </source>
</evidence>
<evidence type="ECO:0000256" key="3">
    <source>
        <dbReference type="ARBA" id="ARBA00020007"/>
    </source>
</evidence>
<proteinExistence type="inferred from homology"/>
<dbReference type="HAMAP" id="MF_00518">
    <property type="entry name" value="Deacylase_Dtd"/>
    <property type="match status" value="1"/>
</dbReference>
<dbReference type="InterPro" id="IPR023509">
    <property type="entry name" value="DTD-like_sf"/>
</dbReference>
<dbReference type="GO" id="GO:0000049">
    <property type="term" value="F:tRNA binding"/>
    <property type="evidence" value="ECO:0007669"/>
    <property type="project" value="UniProtKB-KW"/>
</dbReference>
<dbReference type="OrthoDB" id="275783at2759"/>
<comment type="catalytic activity">
    <reaction evidence="4">
        <text>glycyl-tRNA(Ala) + H2O = tRNA(Ala) + glycine + H(+)</text>
        <dbReference type="Rhea" id="RHEA:53744"/>
        <dbReference type="Rhea" id="RHEA-COMP:9657"/>
        <dbReference type="Rhea" id="RHEA-COMP:13640"/>
        <dbReference type="ChEBI" id="CHEBI:15377"/>
        <dbReference type="ChEBI" id="CHEBI:15378"/>
        <dbReference type="ChEBI" id="CHEBI:57305"/>
        <dbReference type="ChEBI" id="CHEBI:78442"/>
        <dbReference type="ChEBI" id="CHEBI:78522"/>
        <dbReference type="EC" id="3.1.1.96"/>
    </reaction>
</comment>
<comment type="catalytic activity">
    <reaction evidence="5">
        <text>a D-aminoacyl-tRNA + H2O = a tRNA + a D-alpha-amino acid + H(+)</text>
        <dbReference type="Rhea" id="RHEA:13953"/>
        <dbReference type="Rhea" id="RHEA-COMP:10123"/>
        <dbReference type="Rhea" id="RHEA-COMP:10124"/>
        <dbReference type="ChEBI" id="CHEBI:15377"/>
        <dbReference type="ChEBI" id="CHEBI:15378"/>
        <dbReference type="ChEBI" id="CHEBI:59871"/>
        <dbReference type="ChEBI" id="CHEBI:78442"/>
        <dbReference type="ChEBI" id="CHEBI:79333"/>
        <dbReference type="EC" id="3.1.1.96"/>
    </reaction>
</comment>
<evidence type="ECO:0000256" key="1">
    <source>
        <dbReference type="ARBA" id="ARBA00009673"/>
    </source>
</evidence>
<dbReference type="CDD" id="cd00563">
    <property type="entry name" value="Dtyr_deacylase"/>
    <property type="match status" value="1"/>
</dbReference>
<comment type="similarity">
    <text evidence="1 6">Belongs to the DTD family.</text>
</comment>
<protein>
    <recommendedName>
        <fullName evidence="3 6">D-aminoacyl-tRNA deacylase</fullName>
        <ecNumber evidence="2 6">3.1.1.96</ecNumber>
    </recommendedName>
</protein>
<name>A0A8H7QB33_9FUNG</name>
<comment type="subcellular location">
    <subcellularLocation>
        <location evidence="6">Cytoplasm</location>
    </subcellularLocation>
</comment>
<evidence type="ECO:0000256" key="5">
    <source>
        <dbReference type="ARBA" id="ARBA00048018"/>
    </source>
</evidence>
<keyword evidence="8" id="KW-1185">Reference proteome</keyword>
<dbReference type="InterPro" id="IPR003732">
    <property type="entry name" value="Daa-tRNA_deacyls_DTD"/>
</dbReference>
<dbReference type="EMBL" id="JAEPRA010000002">
    <property type="protein sequence ID" value="KAG2188443.1"/>
    <property type="molecule type" value="Genomic_DNA"/>
</dbReference>
<keyword evidence="6" id="KW-0694">RNA-binding</keyword>
<sequence length="154" mass="17188">MRAVLQRVARASVSVDDQVVSSIGKGICVLVGISVDDNESDIDYMVRKLLTLRVFDEGGVMWKKSVQDMELELLCVSQFTLFAKTTKGSKPDFHSSMKTADANEMYKKFLDKLGAAYKPEKIKDGVFGAMMMVEILNDGPVTIELDSRKFTYTN</sequence>
<dbReference type="PANTHER" id="PTHR10472:SF5">
    <property type="entry name" value="D-AMINOACYL-TRNA DEACYLASE 1"/>
    <property type="match status" value="1"/>
</dbReference>
<keyword evidence="6" id="KW-0963">Cytoplasm</keyword>
<dbReference type="AlphaFoldDB" id="A0A8H7QB33"/>
<dbReference type="GO" id="GO:0051500">
    <property type="term" value="F:D-tyrosyl-tRNA(Tyr) deacylase activity"/>
    <property type="evidence" value="ECO:0007669"/>
    <property type="project" value="TreeGrafter"/>
</dbReference>
<dbReference type="NCBIfam" id="TIGR00256">
    <property type="entry name" value="D-aminoacyl-tRNA deacylase"/>
    <property type="match status" value="1"/>
</dbReference>
<dbReference type="PANTHER" id="PTHR10472">
    <property type="entry name" value="D-TYROSYL-TRNA TYR DEACYLASE"/>
    <property type="match status" value="1"/>
</dbReference>
<reference evidence="7" key="1">
    <citation type="submission" date="2020-12" db="EMBL/GenBank/DDBJ databases">
        <title>Metabolic potential, ecology and presence of endohyphal bacteria is reflected in genomic diversity of Mucoromycotina.</title>
        <authorList>
            <person name="Muszewska A."/>
            <person name="Okrasinska A."/>
            <person name="Steczkiewicz K."/>
            <person name="Drgas O."/>
            <person name="Orlowska M."/>
            <person name="Perlinska-Lenart U."/>
            <person name="Aleksandrzak-Piekarczyk T."/>
            <person name="Szatraj K."/>
            <person name="Zielenkiewicz U."/>
            <person name="Pilsyk S."/>
            <person name="Malc E."/>
            <person name="Mieczkowski P."/>
            <person name="Kruszewska J.S."/>
            <person name="Biernat P."/>
            <person name="Pawlowska J."/>
        </authorList>
    </citation>
    <scope>NUCLEOTIDE SEQUENCE</scope>
    <source>
        <strain evidence="7">WA0000051536</strain>
    </source>
</reference>
<evidence type="ECO:0000256" key="4">
    <source>
        <dbReference type="ARBA" id="ARBA00047676"/>
    </source>
</evidence>
<comment type="caution">
    <text evidence="7">The sequence shown here is derived from an EMBL/GenBank/DDBJ whole genome shotgun (WGS) entry which is preliminary data.</text>
</comment>
<accession>A0A8H7QB33</accession>
<gene>
    <name evidence="7" type="ORF">INT44_001196</name>
</gene>
<keyword evidence="6" id="KW-0820">tRNA-binding</keyword>
<dbReference type="EC" id="3.1.1.96" evidence="2 6"/>
<dbReference type="FunFam" id="3.50.80.10:FF:000001">
    <property type="entry name" value="D-aminoacyl-tRNA deacylase"/>
    <property type="match status" value="1"/>
</dbReference>
<dbReference type="Gene3D" id="3.50.80.10">
    <property type="entry name" value="D-tyrosyl-tRNA(Tyr) deacylase"/>
    <property type="match status" value="1"/>
</dbReference>
<keyword evidence="6" id="KW-0378">Hydrolase</keyword>